<proteinExistence type="predicted"/>
<gene>
    <name evidence="2" type="ORF">BRAA07T31063Z</name>
</gene>
<name>A0A3P6BWI2_BRACM</name>
<keyword evidence="1" id="KW-0472">Membrane</keyword>
<evidence type="ECO:0000256" key="1">
    <source>
        <dbReference type="SAM" id="Phobius"/>
    </source>
</evidence>
<sequence length="113" mass="12624">MLQGQYGFGQAHQLEEALSHKAEAHNLFPMRQLVLTLSTLILADRYLHLFDSLTLIRVLFLFEGLTLTLLEAVEIGSQIKLRIIVPLLLGNVLVIGGHAVVMFSSIFPRRISS</sequence>
<accession>A0A3P6BWI2</accession>
<evidence type="ECO:0000313" key="2">
    <source>
        <dbReference type="EMBL" id="VDD01511.1"/>
    </source>
</evidence>
<protein>
    <submittedName>
        <fullName evidence="2">Uncharacterized protein</fullName>
    </submittedName>
</protein>
<reference evidence="2" key="1">
    <citation type="submission" date="2018-11" db="EMBL/GenBank/DDBJ databases">
        <authorList>
            <consortium name="Genoscope - CEA"/>
            <person name="William W."/>
        </authorList>
    </citation>
    <scope>NUCLEOTIDE SEQUENCE</scope>
</reference>
<feature type="transmembrane region" description="Helical" evidence="1">
    <location>
        <begin position="54"/>
        <end position="73"/>
    </location>
</feature>
<keyword evidence="1" id="KW-0812">Transmembrane</keyword>
<dbReference type="EMBL" id="LR031574">
    <property type="protein sequence ID" value="VDD01511.1"/>
    <property type="molecule type" value="Genomic_DNA"/>
</dbReference>
<feature type="transmembrane region" description="Helical" evidence="1">
    <location>
        <begin position="85"/>
        <end position="107"/>
    </location>
</feature>
<keyword evidence="1" id="KW-1133">Transmembrane helix</keyword>
<dbReference type="AlphaFoldDB" id="A0A3P6BWI2"/>
<organism evidence="2">
    <name type="scientific">Brassica campestris</name>
    <name type="common">Field mustard</name>
    <dbReference type="NCBI Taxonomy" id="3711"/>
    <lineage>
        <taxon>Eukaryota</taxon>
        <taxon>Viridiplantae</taxon>
        <taxon>Streptophyta</taxon>
        <taxon>Embryophyta</taxon>
        <taxon>Tracheophyta</taxon>
        <taxon>Spermatophyta</taxon>
        <taxon>Magnoliopsida</taxon>
        <taxon>eudicotyledons</taxon>
        <taxon>Gunneridae</taxon>
        <taxon>Pentapetalae</taxon>
        <taxon>rosids</taxon>
        <taxon>malvids</taxon>
        <taxon>Brassicales</taxon>
        <taxon>Brassicaceae</taxon>
        <taxon>Brassiceae</taxon>
        <taxon>Brassica</taxon>
    </lineage>
</organism>